<sequence>MREDFDKEHAASARNVPYYLSVTPQGKEKNPRFVEEVSALYGKEEPLIVGCRTGVRSKLATADLINVGRYVSISGFENAKSLQGGYLAFLQSAAADQQQ</sequence>
<dbReference type="SUPFAM" id="SSF52821">
    <property type="entry name" value="Rhodanese/Cell cycle control phosphatase"/>
    <property type="match status" value="1"/>
</dbReference>
<dbReference type="EnsemblPlants" id="EMT19617">
    <property type="protein sequence ID" value="EMT19617"/>
    <property type="gene ID" value="F775_23512"/>
</dbReference>
<reference evidence="1" key="1">
    <citation type="submission" date="2015-06" db="UniProtKB">
        <authorList>
            <consortium name="EnsemblPlants"/>
        </authorList>
    </citation>
    <scope>IDENTIFICATION</scope>
</reference>
<dbReference type="PANTHER" id="PTHR44542:SF22">
    <property type="entry name" value="RHODANESE DOMAIN-CONTAINING PROTEIN"/>
    <property type="match status" value="1"/>
</dbReference>
<dbReference type="GO" id="GO:0003824">
    <property type="term" value="F:catalytic activity"/>
    <property type="evidence" value="ECO:0007669"/>
    <property type="project" value="InterPro"/>
</dbReference>
<dbReference type="InterPro" id="IPR036873">
    <property type="entry name" value="Rhodanese-like_dom_sf"/>
</dbReference>
<proteinExistence type="predicted"/>
<evidence type="ECO:0000313" key="1">
    <source>
        <dbReference type="EnsemblPlants" id="EMT19617"/>
    </source>
</evidence>
<protein>
    <submittedName>
        <fullName evidence="1">Uncharacterized protein</fullName>
    </submittedName>
</protein>
<name>R7WAY3_AEGTA</name>
<organism evidence="1">
    <name type="scientific">Aegilops tauschii</name>
    <name type="common">Tausch's goatgrass</name>
    <name type="synonym">Aegilops squarrosa</name>
    <dbReference type="NCBI Taxonomy" id="37682"/>
    <lineage>
        <taxon>Eukaryota</taxon>
        <taxon>Viridiplantae</taxon>
        <taxon>Streptophyta</taxon>
        <taxon>Embryophyta</taxon>
        <taxon>Tracheophyta</taxon>
        <taxon>Spermatophyta</taxon>
        <taxon>Magnoliopsida</taxon>
        <taxon>Liliopsida</taxon>
        <taxon>Poales</taxon>
        <taxon>Poaceae</taxon>
        <taxon>BOP clade</taxon>
        <taxon>Pooideae</taxon>
        <taxon>Triticodae</taxon>
        <taxon>Triticeae</taxon>
        <taxon>Triticinae</taxon>
        <taxon>Aegilops</taxon>
    </lineage>
</organism>
<dbReference type="Pfam" id="PF00581">
    <property type="entry name" value="Rhodanese"/>
    <property type="match status" value="1"/>
</dbReference>
<dbReference type="Gene3D" id="3.40.250.10">
    <property type="entry name" value="Rhodanese-like domain"/>
    <property type="match status" value="1"/>
</dbReference>
<dbReference type="InterPro" id="IPR044684">
    <property type="entry name" value="STR17/STR18/HARC1-like"/>
</dbReference>
<dbReference type="AlphaFoldDB" id="R7WAY3"/>
<dbReference type="InterPro" id="IPR001763">
    <property type="entry name" value="Rhodanese-like_dom"/>
</dbReference>
<accession>R7WAY3</accession>
<dbReference type="PROSITE" id="PS50206">
    <property type="entry name" value="RHODANESE_3"/>
    <property type="match status" value="1"/>
</dbReference>
<dbReference type="PANTHER" id="PTHR44542">
    <property type="entry name" value="THIOSULFATE SULFURTRANSFERASE 18"/>
    <property type="match status" value="1"/>
</dbReference>